<dbReference type="Gene3D" id="3.40.630.30">
    <property type="match status" value="1"/>
</dbReference>
<accession>A0ABV4CK15</accession>
<name>A0ABV4CK15_9PSEU</name>
<evidence type="ECO:0008006" key="3">
    <source>
        <dbReference type="Google" id="ProtNLM"/>
    </source>
</evidence>
<evidence type="ECO:0000313" key="1">
    <source>
        <dbReference type="EMBL" id="MEY8041447.1"/>
    </source>
</evidence>
<dbReference type="PANTHER" id="PTHR41700">
    <property type="entry name" value="GCN5-RELATED N-ACETYLTRANSFERASE"/>
    <property type="match status" value="1"/>
</dbReference>
<dbReference type="EMBL" id="JBGEHV010000036">
    <property type="protein sequence ID" value="MEY8041447.1"/>
    <property type="molecule type" value="Genomic_DNA"/>
</dbReference>
<dbReference type="Proteomes" id="UP001564626">
    <property type="component" value="Unassembled WGS sequence"/>
</dbReference>
<proteinExistence type="predicted"/>
<protein>
    <recommendedName>
        <fullName evidence="3">GNAT family N-acetyltransferase</fullName>
    </recommendedName>
</protein>
<dbReference type="RefSeq" id="WP_369775090.1">
    <property type="nucleotide sequence ID" value="NZ_JBGEHV010000036.1"/>
</dbReference>
<organism evidence="1 2">
    <name type="scientific">Saccharopolyspora cebuensis</name>
    <dbReference type="NCBI Taxonomy" id="418759"/>
    <lineage>
        <taxon>Bacteria</taxon>
        <taxon>Bacillati</taxon>
        <taxon>Actinomycetota</taxon>
        <taxon>Actinomycetes</taxon>
        <taxon>Pseudonocardiales</taxon>
        <taxon>Pseudonocardiaceae</taxon>
        <taxon>Saccharopolyspora</taxon>
    </lineage>
</organism>
<dbReference type="InterPro" id="IPR038764">
    <property type="entry name" value="GNAT_N_AcTrfase_prd"/>
</dbReference>
<sequence length="252" mass="27433">MSRGQGDGFVLRNLDTVELQRQAAALYRRVFGYGDPDFGLSPRLLTGLLRNGGSVVGAVDRDGALLAFAYGMCAADSTGGYHYSQAAVVAPGNQGRGLGRLLKQAQAEVARGTGTRRMRWSYDPLVARNAHFNLDVLGAVGRWYVADFYFDGDSDRVVVEWDLDGRAEPVAARSPERGPDRWAWGRTWREGDDGWLAVPADLDGLGEADRIELRDRVRDGFRGFLGDGLVARSCTRADPGTAVYRFTGRGAA</sequence>
<keyword evidence="2" id="KW-1185">Reference proteome</keyword>
<dbReference type="PANTHER" id="PTHR41700:SF1">
    <property type="entry name" value="N-ACETYLTRANSFERASE DOMAIN-CONTAINING PROTEIN"/>
    <property type="match status" value="1"/>
</dbReference>
<reference evidence="1 2" key="1">
    <citation type="submission" date="2024-08" db="EMBL/GenBank/DDBJ databases">
        <title>Genome mining of Saccharopolyspora cebuensis PGLac3 from Nigerian medicinal plant.</title>
        <authorList>
            <person name="Ezeobiora C.E."/>
            <person name="Igbokwe N.H."/>
            <person name="Amin D.H."/>
            <person name="Mendie U.E."/>
        </authorList>
    </citation>
    <scope>NUCLEOTIDE SEQUENCE [LARGE SCALE GENOMIC DNA]</scope>
    <source>
        <strain evidence="1 2">PGLac3</strain>
    </source>
</reference>
<dbReference type="SUPFAM" id="SSF55729">
    <property type="entry name" value="Acyl-CoA N-acyltransferases (Nat)"/>
    <property type="match status" value="1"/>
</dbReference>
<gene>
    <name evidence="1" type="ORF">AB8O55_18745</name>
</gene>
<dbReference type="InterPro" id="IPR016181">
    <property type="entry name" value="Acyl_CoA_acyltransferase"/>
</dbReference>
<evidence type="ECO:0000313" key="2">
    <source>
        <dbReference type="Proteomes" id="UP001564626"/>
    </source>
</evidence>
<comment type="caution">
    <text evidence="1">The sequence shown here is derived from an EMBL/GenBank/DDBJ whole genome shotgun (WGS) entry which is preliminary data.</text>
</comment>